<protein>
    <recommendedName>
        <fullName evidence="2">DUF218 domain-containing protein</fullName>
    </recommendedName>
</protein>
<reference evidence="3 4" key="1">
    <citation type="journal article" date="2011" name="Stand. Genomic Sci.">
        <title>Complete genome sequence of the gliding freshwater bacterium Fluviicola taffensis type strain (RW262).</title>
        <authorList>
            <person name="Woyke T."/>
            <person name="Chertkov O."/>
            <person name="Lapidus A."/>
            <person name="Nolan M."/>
            <person name="Lucas S."/>
            <person name="Del Rio T.G."/>
            <person name="Tice H."/>
            <person name="Cheng J.F."/>
            <person name="Tapia R."/>
            <person name="Han C."/>
            <person name="Goodwin L."/>
            <person name="Pitluck S."/>
            <person name="Liolios K."/>
            <person name="Pagani I."/>
            <person name="Ivanova N."/>
            <person name="Huntemann M."/>
            <person name="Mavromatis K."/>
            <person name="Mikhailova N."/>
            <person name="Pati A."/>
            <person name="Chen A."/>
            <person name="Palaniappan K."/>
            <person name="Land M."/>
            <person name="Hauser L."/>
            <person name="Brambilla E.M."/>
            <person name="Rohde M."/>
            <person name="Mwirichia R."/>
            <person name="Sikorski J."/>
            <person name="Tindall B.J."/>
            <person name="Goker M."/>
            <person name="Bristow J."/>
            <person name="Eisen J.A."/>
            <person name="Markowitz V."/>
            <person name="Hugenholtz P."/>
            <person name="Klenk H.P."/>
            <person name="Kyrpides N.C."/>
        </authorList>
    </citation>
    <scope>NUCLEOTIDE SEQUENCE [LARGE SCALE GENOMIC DNA]</scope>
    <source>
        <strain evidence="4">DSM 16823 / RW262 / RW262</strain>
    </source>
</reference>
<evidence type="ECO:0000313" key="3">
    <source>
        <dbReference type="EMBL" id="AEA42127.1"/>
    </source>
</evidence>
<accession>F2IB44</accession>
<dbReference type="KEGG" id="fte:Fluta_0117"/>
<dbReference type="RefSeq" id="WP_013684901.1">
    <property type="nucleotide sequence ID" value="NC_015321.1"/>
</dbReference>
<keyword evidence="4" id="KW-1185">Reference proteome</keyword>
<dbReference type="PROSITE" id="PS51257">
    <property type="entry name" value="PROKAR_LIPOPROTEIN"/>
    <property type="match status" value="1"/>
</dbReference>
<dbReference type="GO" id="GO:0005886">
    <property type="term" value="C:plasma membrane"/>
    <property type="evidence" value="ECO:0007669"/>
    <property type="project" value="TreeGrafter"/>
</dbReference>
<feature type="signal peptide" evidence="1">
    <location>
        <begin position="1"/>
        <end position="18"/>
    </location>
</feature>
<proteinExistence type="predicted"/>
<dbReference type="AlphaFoldDB" id="F2IB44"/>
<dbReference type="OrthoDB" id="1092058at2"/>
<dbReference type="Proteomes" id="UP000007463">
    <property type="component" value="Chromosome"/>
</dbReference>
<feature type="chain" id="PRO_5003278256" description="DUF218 domain-containing protein" evidence="1">
    <location>
        <begin position="19"/>
        <end position="231"/>
    </location>
</feature>
<name>F2IB44_FLUTR</name>
<evidence type="ECO:0000256" key="1">
    <source>
        <dbReference type="SAM" id="SignalP"/>
    </source>
</evidence>
<dbReference type="InterPro" id="IPR014729">
    <property type="entry name" value="Rossmann-like_a/b/a_fold"/>
</dbReference>
<gene>
    <name evidence="3" type="ordered locus">Fluta_0117</name>
</gene>
<dbReference type="EMBL" id="CP002542">
    <property type="protein sequence ID" value="AEA42127.1"/>
    <property type="molecule type" value="Genomic_DNA"/>
</dbReference>
<dbReference type="PANTHER" id="PTHR30336:SF20">
    <property type="entry name" value="DUF218 DOMAIN-CONTAINING PROTEIN"/>
    <property type="match status" value="1"/>
</dbReference>
<feature type="domain" description="DUF218" evidence="2">
    <location>
        <begin position="40"/>
        <end position="164"/>
    </location>
</feature>
<sequence length="231" mass="26715" precursor="true">MRIVKFSFLSLLVMVLSACGIFSPSPLKTNQKSLKKAPYDAIIVPGVPFDGKHWSETMKMRVQWGAYLYRKGVTKNIIYSGSSVYTEYEEAAVMALYGEALGIPKEHIFTDPRAEHTTENIYYSYRVAKKNGFQKIALATDPFQLNGMRKFIKKFDLPVDLLPIIKDTLLKQDLSEPRIDPSSAKRANFVSIVDRQSKWQRLRGTFGQHIRWKEEDLKTKHLRKKYSDRME</sequence>
<keyword evidence="1" id="KW-0732">Signal</keyword>
<reference evidence="4" key="2">
    <citation type="submission" date="2011-02" db="EMBL/GenBank/DDBJ databases">
        <title>The complete genome of Fluviicola taffensis DSM 16823.</title>
        <authorList>
            <consortium name="US DOE Joint Genome Institute (JGI-PGF)"/>
            <person name="Lucas S."/>
            <person name="Copeland A."/>
            <person name="Lapidus A."/>
            <person name="Bruce D."/>
            <person name="Goodwin L."/>
            <person name="Pitluck S."/>
            <person name="Kyrpides N."/>
            <person name="Mavromatis K."/>
            <person name="Ivanova N."/>
            <person name="Mikhailova N."/>
            <person name="Pagani I."/>
            <person name="Chertkov O."/>
            <person name="Detter J.C."/>
            <person name="Han C."/>
            <person name="Tapia R."/>
            <person name="Land M."/>
            <person name="Hauser L."/>
            <person name="Markowitz V."/>
            <person name="Cheng J.-F."/>
            <person name="Hugenholtz P."/>
            <person name="Woyke T."/>
            <person name="Wu D."/>
            <person name="Tindall B."/>
            <person name="Pomrenke H.G."/>
            <person name="Brambilla E."/>
            <person name="Klenk H.-P."/>
            <person name="Eisen J.A."/>
        </authorList>
    </citation>
    <scope>NUCLEOTIDE SEQUENCE [LARGE SCALE GENOMIC DNA]</scope>
    <source>
        <strain evidence="4">DSM 16823 / RW262 / RW262</strain>
    </source>
</reference>
<dbReference type="CDD" id="cd06259">
    <property type="entry name" value="YdcF-like"/>
    <property type="match status" value="1"/>
</dbReference>
<dbReference type="eggNOG" id="COG1434">
    <property type="taxonomic scope" value="Bacteria"/>
</dbReference>
<dbReference type="Pfam" id="PF02698">
    <property type="entry name" value="DUF218"/>
    <property type="match status" value="1"/>
</dbReference>
<dbReference type="HOGENOM" id="CLU_100521_0_0_10"/>
<organism evidence="3 4">
    <name type="scientific">Fluviicola taffensis (strain DSM 16823 / NCIMB 13979 / RW262)</name>
    <dbReference type="NCBI Taxonomy" id="755732"/>
    <lineage>
        <taxon>Bacteria</taxon>
        <taxon>Pseudomonadati</taxon>
        <taxon>Bacteroidota</taxon>
        <taxon>Flavobacteriia</taxon>
        <taxon>Flavobacteriales</taxon>
        <taxon>Crocinitomicaceae</taxon>
        <taxon>Fluviicola</taxon>
    </lineage>
</organism>
<evidence type="ECO:0000313" key="4">
    <source>
        <dbReference type="Proteomes" id="UP000007463"/>
    </source>
</evidence>
<evidence type="ECO:0000259" key="2">
    <source>
        <dbReference type="Pfam" id="PF02698"/>
    </source>
</evidence>
<dbReference type="Gene3D" id="3.40.50.620">
    <property type="entry name" value="HUPs"/>
    <property type="match status" value="1"/>
</dbReference>
<dbReference type="STRING" id="755732.Fluta_0117"/>
<dbReference type="PANTHER" id="PTHR30336">
    <property type="entry name" value="INNER MEMBRANE PROTEIN, PROBABLE PERMEASE"/>
    <property type="match status" value="1"/>
</dbReference>
<dbReference type="InterPro" id="IPR003848">
    <property type="entry name" value="DUF218"/>
</dbReference>
<dbReference type="InterPro" id="IPR051599">
    <property type="entry name" value="Cell_Envelope_Assoc"/>
</dbReference>